<keyword evidence="3" id="KW-1185">Reference proteome</keyword>
<protein>
    <submittedName>
        <fullName evidence="2">DUF397 domain-containing protein</fullName>
    </submittedName>
</protein>
<dbReference type="InterPro" id="IPR007278">
    <property type="entry name" value="DUF397"/>
</dbReference>
<proteinExistence type="predicted"/>
<dbReference type="Pfam" id="PF04149">
    <property type="entry name" value="DUF397"/>
    <property type="match status" value="2"/>
</dbReference>
<name>A0ABU2LRE4_9ACTN</name>
<gene>
    <name evidence="2" type="ORF">RNC47_17675</name>
</gene>
<sequence>MSNETPELAWFRSSYSDNEGGQCVEVAVEWHRSSHSTNEGGACVEVATCADAVHVRDSKLTDGPRFHTSPAAWSAFLTHARTTTH</sequence>
<comment type="caution">
    <text evidence="2">The sequence shown here is derived from an EMBL/GenBank/DDBJ whole genome shotgun (WGS) entry which is preliminary data.</text>
</comment>
<feature type="domain" description="DUF397" evidence="1">
    <location>
        <begin position="8"/>
        <end position="27"/>
    </location>
</feature>
<organism evidence="2 3">
    <name type="scientific">Streptomyces millisiae</name>
    <dbReference type="NCBI Taxonomy" id="3075542"/>
    <lineage>
        <taxon>Bacteria</taxon>
        <taxon>Bacillati</taxon>
        <taxon>Actinomycetota</taxon>
        <taxon>Actinomycetes</taxon>
        <taxon>Kitasatosporales</taxon>
        <taxon>Streptomycetaceae</taxon>
        <taxon>Streptomyces</taxon>
    </lineage>
</organism>
<evidence type="ECO:0000259" key="1">
    <source>
        <dbReference type="Pfam" id="PF04149"/>
    </source>
</evidence>
<dbReference type="RefSeq" id="WP_311599892.1">
    <property type="nucleotide sequence ID" value="NZ_JAVREM010000021.1"/>
</dbReference>
<evidence type="ECO:0000313" key="2">
    <source>
        <dbReference type="EMBL" id="MDT0320166.1"/>
    </source>
</evidence>
<dbReference type="Proteomes" id="UP001183420">
    <property type="component" value="Unassembled WGS sequence"/>
</dbReference>
<evidence type="ECO:0000313" key="3">
    <source>
        <dbReference type="Proteomes" id="UP001183420"/>
    </source>
</evidence>
<reference evidence="3" key="1">
    <citation type="submission" date="2023-07" db="EMBL/GenBank/DDBJ databases">
        <title>30 novel species of actinomycetes from the DSMZ collection.</title>
        <authorList>
            <person name="Nouioui I."/>
        </authorList>
    </citation>
    <scope>NUCLEOTIDE SEQUENCE [LARGE SCALE GENOMIC DNA]</scope>
    <source>
        <strain evidence="3">DSM 44918</strain>
    </source>
</reference>
<feature type="domain" description="DUF397" evidence="1">
    <location>
        <begin position="29"/>
        <end position="81"/>
    </location>
</feature>
<accession>A0ABU2LRE4</accession>
<dbReference type="EMBL" id="JAVREM010000021">
    <property type="protein sequence ID" value="MDT0320166.1"/>
    <property type="molecule type" value="Genomic_DNA"/>
</dbReference>